<evidence type="ECO:0000256" key="2">
    <source>
        <dbReference type="SAM" id="MobiDB-lite"/>
    </source>
</evidence>
<dbReference type="Pfam" id="PF09794">
    <property type="entry name" value="Avl9"/>
    <property type="match status" value="1"/>
</dbReference>
<feature type="compositionally biased region" description="Gly residues" evidence="2">
    <location>
        <begin position="843"/>
        <end position="853"/>
    </location>
</feature>
<feature type="region of interest" description="Disordered" evidence="2">
    <location>
        <begin position="1"/>
        <end position="90"/>
    </location>
</feature>
<feature type="compositionally biased region" description="Polar residues" evidence="2">
    <location>
        <begin position="751"/>
        <end position="768"/>
    </location>
</feature>
<evidence type="ECO:0000256" key="1">
    <source>
        <dbReference type="ARBA" id="ARBA00038178"/>
    </source>
</evidence>
<name>A0A409YTG7_9AGAR</name>
<feature type="compositionally biased region" description="Low complexity" evidence="2">
    <location>
        <begin position="655"/>
        <end position="676"/>
    </location>
</feature>
<feature type="compositionally biased region" description="Basic and acidic residues" evidence="2">
    <location>
        <begin position="975"/>
        <end position="1037"/>
    </location>
</feature>
<dbReference type="InterPro" id="IPR043153">
    <property type="entry name" value="DENN_C"/>
</dbReference>
<feature type="compositionally biased region" description="Polar residues" evidence="2">
    <location>
        <begin position="781"/>
        <end position="796"/>
    </location>
</feature>
<feature type="compositionally biased region" description="Acidic residues" evidence="2">
    <location>
        <begin position="1051"/>
        <end position="1060"/>
    </location>
</feature>
<feature type="region of interest" description="Disordered" evidence="2">
    <location>
        <begin position="710"/>
        <end position="796"/>
    </location>
</feature>
<feature type="compositionally biased region" description="Low complexity" evidence="2">
    <location>
        <begin position="726"/>
        <end position="737"/>
    </location>
</feature>
<organism evidence="4 5">
    <name type="scientific">Panaeolus cyanescens</name>
    <dbReference type="NCBI Taxonomy" id="181874"/>
    <lineage>
        <taxon>Eukaryota</taxon>
        <taxon>Fungi</taxon>
        <taxon>Dikarya</taxon>
        <taxon>Basidiomycota</taxon>
        <taxon>Agaricomycotina</taxon>
        <taxon>Agaricomycetes</taxon>
        <taxon>Agaricomycetidae</taxon>
        <taxon>Agaricales</taxon>
        <taxon>Agaricineae</taxon>
        <taxon>Galeropsidaceae</taxon>
        <taxon>Panaeolus</taxon>
    </lineage>
</organism>
<dbReference type="PROSITE" id="PS50211">
    <property type="entry name" value="DENN"/>
    <property type="match status" value="1"/>
</dbReference>
<dbReference type="InterPro" id="IPR051731">
    <property type="entry name" value="DENND11/AVL9_GEFs"/>
</dbReference>
<feature type="compositionally biased region" description="Low complexity" evidence="2">
    <location>
        <begin position="34"/>
        <end position="50"/>
    </location>
</feature>
<comment type="similarity">
    <text evidence="1">Belongs to the AVL9 family.</text>
</comment>
<dbReference type="InParanoid" id="A0A409YTG7"/>
<dbReference type="OrthoDB" id="26278at2759"/>
<accession>A0A409YTG7</accession>
<evidence type="ECO:0000313" key="5">
    <source>
        <dbReference type="Proteomes" id="UP000284842"/>
    </source>
</evidence>
<dbReference type="GO" id="GO:0005737">
    <property type="term" value="C:cytoplasm"/>
    <property type="evidence" value="ECO:0007669"/>
    <property type="project" value="TreeGrafter"/>
</dbReference>
<dbReference type="InterPro" id="IPR018307">
    <property type="entry name" value="ABL9/DENND6_dom"/>
</dbReference>
<feature type="region of interest" description="Disordered" evidence="2">
    <location>
        <begin position="829"/>
        <end position="963"/>
    </location>
</feature>
<dbReference type="Gene3D" id="3.40.50.11500">
    <property type="match status" value="1"/>
</dbReference>
<protein>
    <recommendedName>
        <fullName evidence="3">UDENN domain-containing protein</fullName>
    </recommendedName>
</protein>
<comment type="caution">
    <text evidence="4">The sequence shown here is derived from an EMBL/GenBank/DDBJ whole genome shotgun (WGS) entry which is preliminary data.</text>
</comment>
<feature type="domain" description="UDENN" evidence="3">
    <location>
        <begin position="171"/>
        <end position="626"/>
    </location>
</feature>
<evidence type="ECO:0000313" key="4">
    <source>
        <dbReference type="EMBL" id="PPR06316.1"/>
    </source>
</evidence>
<dbReference type="AlphaFoldDB" id="A0A409YTG7"/>
<proteinExistence type="inferred from homology"/>
<dbReference type="PANTHER" id="PTHR31017">
    <property type="entry name" value="LATE SECRETORY PATHWAY PROTEIN AVL9-RELATED"/>
    <property type="match status" value="1"/>
</dbReference>
<dbReference type="EMBL" id="NHTK01000675">
    <property type="protein sequence ID" value="PPR06316.1"/>
    <property type="molecule type" value="Genomic_DNA"/>
</dbReference>
<reference evidence="4 5" key="1">
    <citation type="journal article" date="2018" name="Evol. Lett.">
        <title>Horizontal gene cluster transfer increased hallucinogenic mushroom diversity.</title>
        <authorList>
            <person name="Reynolds H.T."/>
            <person name="Vijayakumar V."/>
            <person name="Gluck-Thaler E."/>
            <person name="Korotkin H.B."/>
            <person name="Matheny P.B."/>
            <person name="Slot J.C."/>
        </authorList>
    </citation>
    <scope>NUCLEOTIDE SEQUENCE [LARGE SCALE GENOMIC DNA]</scope>
    <source>
        <strain evidence="4 5">2629</strain>
    </source>
</reference>
<dbReference type="InterPro" id="IPR037516">
    <property type="entry name" value="Tripartite_DENN"/>
</dbReference>
<feature type="region of interest" description="Disordered" evidence="2">
    <location>
        <begin position="975"/>
        <end position="1071"/>
    </location>
</feature>
<keyword evidence="5" id="KW-1185">Reference proteome</keyword>
<feature type="region of interest" description="Disordered" evidence="2">
    <location>
        <begin position="654"/>
        <end position="695"/>
    </location>
</feature>
<dbReference type="PANTHER" id="PTHR31017:SF1">
    <property type="entry name" value="LATE SECRETORY PATHWAY PROTEIN AVL9 HOMOLOG"/>
    <property type="match status" value="1"/>
</dbReference>
<feature type="compositionally biased region" description="Low complexity" evidence="2">
    <location>
        <begin position="829"/>
        <end position="842"/>
    </location>
</feature>
<sequence>MSTTLLPPSPTTPSRALPRESDDDDDGDTASQRSISLSSPPLSPRDSFSSDPRHSFATQSSQTSVSHRESKGFDEYEDQDDIGTNSSRGYVESTDIPVGVGVAASAGLAAAVAAVAVNEQRDSRDLKPVTYPPTPPNRDDTMSISSFASTSSRKARPESLLITPSSDPIVLGVALVDFNHLVGPRIEFSKGDIFDDEEVAKILPFLALPDGAHLSKEDYSYFHLVKPGPSPTTIFGISCNQQIAASSLLVKAPDVTRSTVQKAVVVLAAKPVFGPIREKLRVVTTALFLQRDFTDNSILDDFAASLEPSLRGQLTESGLYMGTSIREFVHTFRQKTLILVKALMLQKRIMFYGYPVEKLCTYQYSLVSLLPGLLQTLDDCGSPPLASRAPTLSKPTSLRTSDHKSMMAFMGLPLDIFGKDSLFQPYLPLQQLDMLKATPSWLCGCTNSIITQQNEIELLVNMDTGVFEFRDPRLERVVGLTPADRKWMDDVVNDVNETWDVEDMGSGMHTFKGSDDYLRSKFEEYISAALSTVKYQDFTAKGEGGGVIITGGTGGSATSVEDFNPVWIAEFKKTNAYAVWERITDPLLFDIVEPRHPCTERPSVVADIGLRLQEGIQELKLEQQLAPAREAVARTFTVGSTSFFKAVENVKGRWGRSVSSSGSGSAAESNSASPSGNGNGTGLKGQSPAPSIRSINDDANSAVEVSKADYDGTWDNGLKTAVPNQSSMTGTTMTGTSYTPYFPKPRLRPFSLTSNNSLPSDSPVNSPSPREGDALTGGHAKSQQEQEQQTAKPSFSSWSAGIGSFLSAKTGRFSMARAPASAGVGSSAQVGSMQTVSEHGSVGSSGGGGGAGSERGSVGSVKPLPTAPVGGRFSSSSLSSRTSERSSVARKAEYSAFPESPDLEREMYSRVDVGSPISPDSAGSGGGEKLGYSPTVGEAVGSPLFNGVTPGTSPTDGSYSGMGSIAGILAAAGVEKDGAEKAAERQVEQKGKVEEKVEVEKSKNGEENKGVVPEKKVEEKKEESLKVDEKVKDEKDSNVAVSQKPNVKRDDDDDEEEELSASEMAAQAYAM</sequence>
<feature type="compositionally biased region" description="Polar residues" evidence="2">
    <location>
        <begin position="949"/>
        <end position="958"/>
    </location>
</feature>
<feature type="compositionally biased region" description="Low complexity" evidence="2">
    <location>
        <begin position="872"/>
        <end position="881"/>
    </location>
</feature>
<gene>
    <name evidence="4" type="ORF">CVT24_001028</name>
</gene>
<evidence type="ECO:0000259" key="3">
    <source>
        <dbReference type="PROSITE" id="PS50211"/>
    </source>
</evidence>
<dbReference type="Proteomes" id="UP000284842">
    <property type="component" value="Unassembled WGS sequence"/>
</dbReference>
<feature type="region of interest" description="Disordered" evidence="2">
    <location>
        <begin position="119"/>
        <end position="151"/>
    </location>
</feature>